<organism evidence="1 2">
    <name type="scientific">Streptomyces thermocoprophilus</name>
    <dbReference type="NCBI Taxonomy" id="78356"/>
    <lineage>
        <taxon>Bacteria</taxon>
        <taxon>Bacillati</taxon>
        <taxon>Actinomycetota</taxon>
        <taxon>Actinomycetes</taxon>
        <taxon>Kitasatosporales</taxon>
        <taxon>Streptomycetaceae</taxon>
        <taxon>Streptomyces</taxon>
    </lineage>
</organism>
<evidence type="ECO:0000313" key="1">
    <source>
        <dbReference type="EMBL" id="MFB9736524.1"/>
    </source>
</evidence>
<proteinExistence type="predicted"/>
<dbReference type="EMBL" id="JBHMAR010000016">
    <property type="protein sequence ID" value="MFB9736524.1"/>
    <property type="molecule type" value="Genomic_DNA"/>
</dbReference>
<name>A0ABV5VFC7_9ACTN</name>
<dbReference type="Proteomes" id="UP001589703">
    <property type="component" value="Unassembled WGS sequence"/>
</dbReference>
<protein>
    <submittedName>
        <fullName evidence="1">Uncharacterized protein</fullName>
    </submittedName>
</protein>
<accession>A0ABV5VFC7</accession>
<gene>
    <name evidence="1" type="ORF">ACFFRO_15535</name>
</gene>
<dbReference type="RefSeq" id="WP_282612156.1">
    <property type="nucleotide sequence ID" value="NZ_JBHMAR010000016.1"/>
</dbReference>
<keyword evidence="2" id="KW-1185">Reference proteome</keyword>
<evidence type="ECO:0000313" key="2">
    <source>
        <dbReference type="Proteomes" id="UP001589703"/>
    </source>
</evidence>
<comment type="caution">
    <text evidence="1">The sequence shown here is derived from an EMBL/GenBank/DDBJ whole genome shotgun (WGS) entry which is preliminary data.</text>
</comment>
<reference evidence="1 2" key="1">
    <citation type="submission" date="2024-09" db="EMBL/GenBank/DDBJ databases">
        <authorList>
            <person name="Sun Q."/>
            <person name="Mori K."/>
        </authorList>
    </citation>
    <scope>NUCLEOTIDE SEQUENCE [LARGE SCALE GENOMIC DNA]</scope>
    <source>
        <strain evidence="1 2">JCM 10918</strain>
    </source>
</reference>
<sequence>MDVRYRARTATMALKRLRGLIADCPELLAGVAPLIAAAGELS</sequence>